<feature type="region of interest" description="Disordered" evidence="1">
    <location>
        <begin position="101"/>
        <end position="121"/>
    </location>
</feature>
<name>A0A1V9FG57_9BACT</name>
<gene>
    <name evidence="3" type="ORF">A3860_11895</name>
</gene>
<reference evidence="3 4" key="1">
    <citation type="submission" date="2016-03" db="EMBL/GenBank/DDBJ databases">
        <title>Niastella vici sp. nov., isolated from farmland soil.</title>
        <authorList>
            <person name="Chen L."/>
            <person name="Wang D."/>
            <person name="Yang S."/>
            <person name="Wang G."/>
        </authorList>
    </citation>
    <scope>NUCLEOTIDE SEQUENCE [LARGE SCALE GENOMIC DNA]</scope>
    <source>
        <strain evidence="3 4">DJ57</strain>
    </source>
</reference>
<evidence type="ECO:0000256" key="1">
    <source>
        <dbReference type="SAM" id="MobiDB-lite"/>
    </source>
</evidence>
<feature type="chain" id="PRO_5012709333" description="Glucose/Sorbosone dehydrogenase domain-containing protein" evidence="2">
    <location>
        <begin position="24"/>
        <end position="121"/>
    </location>
</feature>
<evidence type="ECO:0000313" key="4">
    <source>
        <dbReference type="Proteomes" id="UP000192796"/>
    </source>
</evidence>
<evidence type="ECO:0000313" key="3">
    <source>
        <dbReference type="EMBL" id="OQP57251.1"/>
    </source>
</evidence>
<comment type="caution">
    <text evidence="3">The sequence shown here is derived from an EMBL/GenBank/DDBJ whole genome shotgun (WGS) entry which is preliminary data.</text>
</comment>
<organism evidence="3 4">
    <name type="scientific">Niastella vici</name>
    <dbReference type="NCBI Taxonomy" id="1703345"/>
    <lineage>
        <taxon>Bacteria</taxon>
        <taxon>Pseudomonadati</taxon>
        <taxon>Bacteroidota</taxon>
        <taxon>Chitinophagia</taxon>
        <taxon>Chitinophagales</taxon>
        <taxon>Chitinophagaceae</taxon>
        <taxon>Niastella</taxon>
    </lineage>
</organism>
<proteinExistence type="predicted"/>
<sequence>MKRRFLFMLLVMTIAAVAASAQQQDPVMTRPQLLPLPKLAPVKLPIRPTTGLGCSPINDDWYREGTLLGTNSAGKVYGMPVDNMLCLVPDGAKTTRMPVKRTTLPEPMPNAFSGRVIQGRR</sequence>
<keyword evidence="2" id="KW-0732">Signal</keyword>
<dbReference type="STRING" id="1703345.A3860_11895"/>
<dbReference type="AlphaFoldDB" id="A0A1V9FG57"/>
<evidence type="ECO:0008006" key="5">
    <source>
        <dbReference type="Google" id="ProtNLM"/>
    </source>
</evidence>
<dbReference type="OrthoDB" id="681128at2"/>
<evidence type="ECO:0000256" key="2">
    <source>
        <dbReference type="SAM" id="SignalP"/>
    </source>
</evidence>
<accession>A0A1V9FG57</accession>
<keyword evidence="4" id="KW-1185">Reference proteome</keyword>
<dbReference type="RefSeq" id="WP_081156217.1">
    <property type="nucleotide sequence ID" value="NZ_LVYD01000124.1"/>
</dbReference>
<feature type="signal peptide" evidence="2">
    <location>
        <begin position="1"/>
        <end position="23"/>
    </location>
</feature>
<dbReference type="EMBL" id="LVYD01000124">
    <property type="protein sequence ID" value="OQP57251.1"/>
    <property type="molecule type" value="Genomic_DNA"/>
</dbReference>
<dbReference type="Proteomes" id="UP000192796">
    <property type="component" value="Unassembled WGS sequence"/>
</dbReference>
<protein>
    <recommendedName>
        <fullName evidence="5">Glucose/Sorbosone dehydrogenase domain-containing protein</fullName>
    </recommendedName>
</protein>